<keyword evidence="2" id="KW-0472">Membrane</keyword>
<keyword evidence="2" id="KW-0812">Transmembrane</keyword>
<evidence type="ECO:0000313" key="4">
    <source>
        <dbReference type="Proteomes" id="UP000886742"/>
    </source>
</evidence>
<reference evidence="3" key="1">
    <citation type="submission" date="2020-10" db="EMBL/GenBank/DDBJ databases">
        <authorList>
            <person name="Gilroy R."/>
        </authorList>
    </citation>
    <scope>NUCLEOTIDE SEQUENCE</scope>
    <source>
        <strain evidence="3">ChiGjej3B3-5194</strain>
    </source>
</reference>
<evidence type="ECO:0000256" key="2">
    <source>
        <dbReference type="SAM" id="Phobius"/>
    </source>
</evidence>
<feature type="compositionally biased region" description="Basic residues" evidence="1">
    <location>
        <begin position="166"/>
        <end position="183"/>
    </location>
</feature>
<dbReference type="Proteomes" id="UP000886742">
    <property type="component" value="Unassembled WGS sequence"/>
</dbReference>
<proteinExistence type="predicted"/>
<feature type="transmembrane region" description="Helical" evidence="2">
    <location>
        <begin position="45"/>
        <end position="64"/>
    </location>
</feature>
<reference evidence="3" key="2">
    <citation type="journal article" date="2021" name="PeerJ">
        <title>Extensive microbial diversity within the chicken gut microbiome revealed by metagenomics and culture.</title>
        <authorList>
            <person name="Gilroy R."/>
            <person name="Ravi A."/>
            <person name="Getino M."/>
            <person name="Pursley I."/>
            <person name="Horton D.L."/>
            <person name="Alikhan N.F."/>
            <person name="Baker D."/>
            <person name="Gharbi K."/>
            <person name="Hall N."/>
            <person name="Watson M."/>
            <person name="Adriaenssens E.M."/>
            <person name="Foster-Nyarko E."/>
            <person name="Jarju S."/>
            <person name="Secka A."/>
            <person name="Antonio M."/>
            <person name="Oren A."/>
            <person name="Chaudhuri R.R."/>
            <person name="La Ragione R."/>
            <person name="Hildebrand F."/>
            <person name="Pallen M.J."/>
        </authorList>
    </citation>
    <scope>NUCLEOTIDE SEQUENCE</scope>
    <source>
        <strain evidence="3">ChiGjej3B3-5194</strain>
    </source>
</reference>
<dbReference type="EMBL" id="DVJI01000008">
    <property type="protein sequence ID" value="HIS70687.1"/>
    <property type="molecule type" value="Genomic_DNA"/>
</dbReference>
<evidence type="ECO:0000313" key="3">
    <source>
        <dbReference type="EMBL" id="HIS70687.1"/>
    </source>
</evidence>
<accession>A0A9D1FFH8</accession>
<feature type="region of interest" description="Disordered" evidence="1">
    <location>
        <begin position="144"/>
        <end position="183"/>
    </location>
</feature>
<evidence type="ECO:0000256" key="1">
    <source>
        <dbReference type="SAM" id="MobiDB-lite"/>
    </source>
</evidence>
<name>A0A9D1FFH8_9PROT</name>
<feature type="transmembrane region" description="Helical" evidence="2">
    <location>
        <begin position="7"/>
        <end position="25"/>
    </location>
</feature>
<dbReference type="AlphaFoldDB" id="A0A9D1FFH8"/>
<sequence>MFLKAKICLTVLTIYEIIAVILMHCARTCDAMFGTMFCDDHVFKYFIICFAVPALVFLIVMWIMEIVDGVRHRHSLFYRAKRAMKNMASNIHDRVSESVSNGDMEKLISAALVVGLKKYSDRNPRAKRFLDEIMDGRYGNIDVEYDEYGDEDDDEYDTDDEDITPRAKRSHQTKQTKKNKKKK</sequence>
<keyword evidence="2" id="KW-1133">Transmembrane helix</keyword>
<gene>
    <name evidence="3" type="ORF">IAD02_01720</name>
</gene>
<feature type="compositionally biased region" description="Acidic residues" evidence="1">
    <location>
        <begin position="144"/>
        <end position="162"/>
    </location>
</feature>
<protein>
    <submittedName>
        <fullName evidence="3">Uncharacterized protein</fullName>
    </submittedName>
</protein>
<organism evidence="3 4">
    <name type="scientific">Candidatus Enterousia intestinigallinarum</name>
    <dbReference type="NCBI Taxonomy" id="2840790"/>
    <lineage>
        <taxon>Bacteria</taxon>
        <taxon>Pseudomonadati</taxon>
        <taxon>Pseudomonadota</taxon>
        <taxon>Alphaproteobacteria</taxon>
        <taxon>Candidatus Enterousia</taxon>
    </lineage>
</organism>
<comment type="caution">
    <text evidence="3">The sequence shown here is derived from an EMBL/GenBank/DDBJ whole genome shotgun (WGS) entry which is preliminary data.</text>
</comment>